<organism evidence="1 2">
    <name type="scientific">Daldinia eschscholtzii</name>
    <dbReference type="NCBI Taxonomy" id="292717"/>
    <lineage>
        <taxon>Eukaryota</taxon>
        <taxon>Fungi</taxon>
        <taxon>Dikarya</taxon>
        <taxon>Ascomycota</taxon>
        <taxon>Pezizomycotina</taxon>
        <taxon>Sordariomycetes</taxon>
        <taxon>Xylariomycetidae</taxon>
        <taxon>Xylariales</taxon>
        <taxon>Hypoxylaceae</taxon>
        <taxon>Daldinia</taxon>
    </lineage>
</organism>
<evidence type="ECO:0000313" key="2">
    <source>
        <dbReference type="Proteomes" id="UP001369815"/>
    </source>
</evidence>
<name>A0AAX6MJN4_9PEZI</name>
<reference evidence="1 2" key="1">
    <citation type="journal article" date="2024" name="Front Chem Biol">
        <title>Unveiling the potential of Daldinia eschscholtzii MFLUCC 19-0629 through bioactivity and bioinformatics studies for enhanced sustainable agriculture production.</title>
        <authorList>
            <person name="Brooks S."/>
            <person name="Weaver J.A."/>
            <person name="Klomchit A."/>
            <person name="Alharthi S.A."/>
            <person name="Onlamun T."/>
            <person name="Nurani R."/>
            <person name="Vong T.K."/>
            <person name="Alberti F."/>
            <person name="Greco C."/>
        </authorList>
    </citation>
    <scope>NUCLEOTIDE SEQUENCE [LARGE SCALE GENOMIC DNA]</scope>
    <source>
        <strain evidence="1">MFLUCC 19-0629</strain>
    </source>
</reference>
<gene>
    <name evidence="1" type="ORF">Daesc_005133</name>
</gene>
<protein>
    <submittedName>
        <fullName evidence="1">Uncharacterized protein</fullName>
    </submittedName>
</protein>
<proteinExistence type="predicted"/>
<sequence length="308" mass="35011">MSRVPPRGTRASLYDEYYASEEFSAGFGTQQAARRSEFSYQEGLSEPSVYDTDYSSDYDVEEALPDYDDPEYIDSLENWIESRMDFCCDDCLQDRCEIFREIIQGFEYTTDTLLDLFEEWEESFAETIEDCHSLNRTSPMVRTSTTMGSKTGVSTSEALPLGTPASLMQRQSAWEDTRGNNAVAFPGCEPYVIRLPTPDFDWDICFGTQEQVARAVGEIFFQVQPVIRSAERAPQGVEIVLGLYNEEDWEKSIPLYALNEVFDLMVTYTSNLVAEIQPLPIRSLQVAGCRPERCRSKARHGTELHGLL</sequence>
<comment type="caution">
    <text evidence="1">The sequence shown here is derived from an EMBL/GenBank/DDBJ whole genome shotgun (WGS) entry which is preliminary data.</text>
</comment>
<dbReference type="Proteomes" id="UP001369815">
    <property type="component" value="Unassembled WGS sequence"/>
</dbReference>
<dbReference type="AlphaFoldDB" id="A0AAX6MJN4"/>
<evidence type="ECO:0000313" key="1">
    <source>
        <dbReference type="EMBL" id="KAK6952839.1"/>
    </source>
</evidence>
<dbReference type="EMBL" id="JBANMG010000005">
    <property type="protein sequence ID" value="KAK6952839.1"/>
    <property type="molecule type" value="Genomic_DNA"/>
</dbReference>
<accession>A0AAX6MJN4</accession>
<keyword evidence="2" id="KW-1185">Reference proteome</keyword>